<dbReference type="AlphaFoldDB" id="X0U491"/>
<evidence type="ECO:0000259" key="1">
    <source>
        <dbReference type="Pfam" id="PF13476"/>
    </source>
</evidence>
<dbReference type="InterPro" id="IPR038729">
    <property type="entry name" value="Rad50/SbcC_AAA"/>
</dbReference>
<comment type="caution">
    <text evidence="2">The sequence shown here is derived from an EMBL/GenBank/DDBJ whole genome shotgun (WGS) entry which is preliminary data.</text>
</comment>
<dbReference type="GO" id="GO:0016887">
    <property type="term" value="F:ATP hydrolysis activity"/>
    <property type="evidence" value="ECO:0007669"/>
    <property type="project" value="InterPro"/>
</dbReference>
<dbReference type="GO" id="GO:0006302">
    <property type="term" value="P:double-strand break repair"/>
    <property type="evidence" value="ECO:0007669"/>
    <property type="project" value="InterPro"/>
</dbReference>
<dbReference type="Pfam" id="PF13476">
    <property type="entry name" value="AAA_23"/>
    <property type="match status" value="1"/>
</dbReference>
<dbReference type="EMBL" id="BARS01026366">
    <property type="protein sequence ID" value="GAG00385.1"/>
    <property type="molecule type" value="Genomic_DNA"/>
</dbReference>
<feature type="non-terminal residue" evidence="2">
    <location>
        <position position="50"/>
    </location>
</feature>
<gene>
    <name evidence="2" type="ORF">S01H1_41560</name>
</gene>
<proteinExistence type="predicted"/>
<sequence>MRILSIQIKNFKRFKDLSVPDWDGELPEGLILIKGPNSTGKSTLKGEFRP</sequence>
<evidence type="ECO:0000313" key="2">
    <source>
        <dbReference type="EMBL" id="GAG00385.1"/>
    </source>
</evidence>
<dbReference type="SUPFAM" id="SSF52540">
    <property type="entry name" value="P-loop containing nucleoside triphosphate hydrolases"/>
    <property type="match status" value="1"/>
</dbReference>
<dbReference type="Gene3D" id="3.40.50.300">
    <property type="entry name" value="P-loop containing nucleotide triphosphate hydrolases"/>
    <property type="match status" value="1"/>
</dbReference>
<feature type="domain" description="Rad50/SbcC-type AAA" evidence="1">
    <location>
        <begin position="5"/>
        <end position="44"/>
    </location>
</feature>
<protein>
    <recommendedName>
        <fullName evidence="1">Rad50/SbcC-type AAA domain-containing protein</fullName>
    </recommendedName>
</protein>
<organism evidence="2">
    <name type="scientific">marine sediment metagenome</name>
    <dbReference type="NCBI Taxonomy" id="412755"/>
    <lineage>
        <taxon>unclassified sequences</taxon>
        <taxon>metagenomes</taxon>
        <taxon>ecological metagenomes</taxon>
    </lineage>
</organism>
<dbReference type="InterPro" id="IPR027417">
    <property type="entry name" value="P-loop_NTPase"/>
</dbReference>
<reference evidence="2" key="1">
    <citation type="journal article" date="2014" name="Front. Microbiol.">
        <title>High frequency of phylogenetically diverse reductive dehalogenase-homologous genes in deep subseafloor sedimentary metagenomes.</title>
        <authorList>
            <person name="Kawai M."/>
            <person name="Futagami T."/>
            <person name="Toyoda A."/>
            <person name="Takaki Y."/>
            <person name="Nishi S."/>
            <person name="Hori S."/>
            <person name="Arai W."/>
            <person name="Tsubouchi T."/>
            <person name="Morono Y."/>
            <person name="Uchiyama I."/>
            <person name="Ito T."/>
            <person name="Fujiyama A."/>
            <person name="Inagaki F."/>
            <person name="Takami H."/>
        </authorList>
    </citation>
    <scope>NUCLEOTIDE SEQUENCE</scope>
    <source>
        <strain evidence="2">Expedition CK06-06</strain>
    </source>
</reference>
<name>X0U491_9ZZZZ</name>
<accession>X0U491</accession>